<protein>
    <submittedName>
        <fullName evidence="1">Uncharacterized protein</fullName>
    </submittedName>
</protein>
<dbReference type="EMBL" id="OVTA01000046">
    <property type="protein sequence ID" value="SPS01562.1"/>
    <property type="molecule type" value="Genomic_DNA"/>
</dbReference>
<reference evidence="1 2" key="1">
    <citation type="submission" date="2018-01" db="EMBL/GenBank/DDBJ databases">
        <authorList>
            <person name="Gaut B.S."/>
            <person name="Morton B.R."/>
            <person name="Clegg M.T."/>
            <person name="Duvall M.R."/>
        </authorList>
    </citation>
    <scope>NUCLEOTIDE SEQUENCE [LARGE SCALE GENOMIC DNA]</scope>
    <source>
        <strain evidence="1">Cupriavidus taiwanensis cmp 52</strain>
    </source>
</reference>
<sequence>MPGLEIYTGPENICDQIRIRARRQPQPAASLVFLPTLTQTAAQYQQLNTLHVSVEHAGAGWHALKGDMFDVVSEQQAGFTTVPDRPPRLITSIDANQLRFARLHLPELHKDDRALAAGGLVAGARWAAQIPASRIVRLAFREGPGQDKDLFPSRMWVARKARIGGVAHNAGGARFLPSQPVQHHALNAGLGRGRPMVLTGRDDCAQRKICID</sequence>
<dbReference type="AlphaFoldDB" id="A0A375J9Y2"/>
<evidence type="ECO:0000313" key="2">
    <source>
        <dbReference type="Proteomes" id="UP000256805"/>
    </source>
</evidence>
<evidence type="ECO:0000313" key="1">
    <source>
        <dbReference type="EMBL" id="SPS01562.1"/>
    </source>
</evidence>
<organism evidence="1 2">
    <name type="scientific">Cupriavidus taiwanensis</name>
    <dbReference type="NCBI Taxonomy" id="164546"/>
    <lineage>
        <taxon>Bacteria</taxon>
        <taxon>Pseudomonadati</taxon>
        <taxon>Pseudomonadota</taxon>
        <taxon>Betaproteobacteria</taxon>
        <taxon>Burkholderiales</taxon>
        <taxon>Burkholderiaceae</taxon>
        <taxon>Cupriavidus</taxon>
    </lineage>
</organism>
<gene>
    <name evidence="1" type="ORF">CBM2634_B50042</name>
</gene>
<name>A0A375J9Y2_9BURK</name>
<dbReference type="Proteomes" id="UP000256805">
    <property type="component" value="Unassembled WGS sequence"/>
</dbReference>
<proteinExistence type="predicted"/>
<accession>A0A375J9Y2</accession>